<comment type="caution">
    <text evidence="12">The sequence shown here is derived from an EMBL/GenBank/DDBJ whole genome shotgun (WGS) entry which is preliminary data.</text>
</comment>
<accession>A0ABT2MEY6</accession>
<evidence type="ECO:0000313" key="12">
    <source>
        <dbReference type="EMBL" id="MCT7660845.1"/>
    </source>
</evidence>
<evidence type="ECO:0000259" key="11">
    <source>
        <dbReference type="PROSITE" id="PS51462"/>
    </source>
</evidence>
<dbReference type="HAMAP" id="MF_00202">
    <property type="entry name" value="Idi"/>
    <property type="match status" value="1"/>
</dbReference>
<evidence type="ECO:0000313" key="13">
    <source>
        <dbReference type="Proteomes" id="UP001206639"/>
    </source>
</evidence>
<comment type="similarity">
    <text evidence="2 10">Belongs to the IPP isomerase type 1 family.</text>
</comment>
<comment type="function">
    <text evidence="10">Catalyzes the 1,3-allylic rearrangement of the homoallylic substrate isopentenyl (IPP) to its highly electrophilic allylic isomer, dimethylallyl diphosphate (DMAPP).</text>
</comment>
<evidence type="ECO:0000256" key="4">
    <source>
        <dbReference type="ARBA" id="ARBA00022490"/>
    </source>
</evidence>
<feature type="domain" description="Nudix hydrolase" evidence="11">
    <location>
        <begin position="34"/>
        <end position="167"/>
    </location>
</feature>
<name>A0ABT2MEY6_9MYCO</name>
<evidence type="ECO:0000256" key="9">
    <source>
        <dbReference type="ARBA" id="ARBA00023235"/>
    </source>
</evidence>
<dbReference type="EMBL" id="JAODWD010000005">
    <property type="protein sequence ID" value="MCT7660845.1"/>
    <property type="molecule type" value="Genomic_DNA"/>
</dbReference>
<dbReference type="CDD" id="cd02885">
    <property type="entry name" value="NUDIX_IPP_Isomerase"/>
    <property type="match status" value="1"/>
</dbReference>
<dbReference type="NCBIfam" id="NF002995">
    <property type="entry name" value="PRK03759.1"/>
    <property type="match status" value="1"/>
</dbReference>
<dbReference type="Pfam" id="PF00293">
    <property type="entry name" value="NUDIX"/>
    <property type="match status" value="1"/>
</dbReference>
<dbReference type="PANTHER" id="PTHR10885">
    <property type="entry name" value="ISOPENTENYL-DIPHOSPHATE DELTA-ISOMERASE"/>
    <property type="match status" value="1"/>
</dbReference>
<dbReference type="PIRSF" id="PIRSF018427">
    <property type="entry name" value="Isopntndiph_ism"/>
    <property type="match status" value="1"/>
</dbReference>
<protein>
    <recommendedName>
        <fullName evidence="3 10">Isopentenyl-diphosphate Delta-isomerase</fullName>
        <shortName evidence="10">IPP isomerase</shortName>
        <ecNumber evidence="3 10">5.3.3.2</ecNumber>
    </recommendedName>
    <alternativeName>
        <fullName evidence="10">IPP:DMAPP isomerase</fullName>
    </alternativeName>
    <alternativeName>
        <fullName evidence="10">Isopentenyl pyrophosphate isomerase</fullName>
    </alternativeName>
</protein>
<feature type="binding site" evidence="10">
    <location>
        <position position="73"/>
    </location>
    <ligand>
        <name>Mn(2+)</name>
        <dbReference type="ChEBI" id="CHEBI:29035"/>
    </ligand>
</feature>
<keyword evidence="4 10" id="KW-0963">Cytoplasm</keyword>
<comment type="cofactor">
    <cofactor evidence="10">
        <name>Mg(2+)</name>
        <dbReference type="ChEBI" id="CHEBI:18420"/>
    </cofactor>
    <text evidence="10">Binds 1 Mg(2+) ion per subunit. The magnesium ion binds only when substrate is bound.</text>
</comment>
<feature type="binding site" evidence="10">
    <location>
        <position position="91"/>
    </location>
    <ligand>
        <name>Mg(2+)</name>
        <dbReference type="ChEBI" id="CHEBI:18420"/>
    </ligand>
</feature>
<keyword evidence="7 10" id="KW-0464">Manganese</keyword>
<dbReference type="GO" id="GO:0004452">
    <property type="term" value="F:isopentenyl-diphosphate delta-isomerase activity"/>
    <property type="evidence" value="ECO:0007669"/>
    <property type="project" value="UniProtKB-EC"/>
</dbReference>
<evidence type="ECO:0000256" key="2">
    <source>
        <dbReference type="ARBA" id="ARBA00007579"/>
    </source>
</evidence>
<dbReference type="EC" id="5.3.3.2" evidence="3 10"/>
<comment type="subcellular location">
    <subcellularLocation>
        <location evidence="10">Cytoplasm</location>
    </subcellularLocation>
</comment>
<dbReference type="PANTHER" id="PTHR10885:SF0">
    <property type="entry name" value="ISOPENTENYL-DIPHOSPHATE DELTA-ISOMERASE"/>
    <property type="match status" value="1"/>
</dbReference>
<sequence>MTTTSEPELVVLLDERGQHVGAAAKASVHHEDTPLHLGFSCYLFDAAGRVLVTRRALGKQTWPGVWTNSYCGHPAPGEQLDEAVRRRGFQELGVTITSVECLLPQFRYRAVAADGTVENEICPVFCARIDSPVHVDPDEVMDFTWVPWEHLITATRLPWSISPWAVDQIPELDAAGVMSYTGRGPSSSVSSATQIP</sequence>
<evidence type="ECO:0000256" key="7">
    <source>
        <dbReference type="ARBA" id="ARBA00023211"/>
    </source>
</evidence>
<feature type="active site" evidence="10">
    <location>
        <position position="71"/>
    </location>
</feature>
<dbReference type="InterPro" id="IPR056375">
    <property type="entry name" value="Idi_bact"/>
</dbReference>
<dbReference type="InterPro" id="IPR011876">
    <property type="entry name" value="IsopentenylPP_isomerase_typ1"/>
</dbReference>
<keyword evidence="13" id="KW-1185">Reference proteome</keyword>
<organism evidence="12 13">
    <name type="scientific">Mycobacterium deserti</name>
    <dbReference type="NCBI Taxonomy" id="2978347"/>
    <lineage>
        <taxon>Bacteria</taxon>
        <taxon>Bacillati</taxon>
        <taxon>Actinomycetota</taxon>
        <taxon>Actinomycetes</taxon>
        <taxon>Mycobacteriales</taxon>
        <taxon>Mycobacteriaceae</taxon>
        <taxon>Mycobacterium</taxon>
    </lineage>
</organism>
<feature type="binding site" evidence="10">
    <location>
        <position position="118"/>
    </location>
    <ligand>
        <name>Mn(2+)</name>
        <dbReference type="ChEBI" id="CHEBI:29035"/>
    </ligand>
</feature>
<keyword evidence="6 10" id="KW-0460">Magnesium</keyword>
<evidence type="ECO:0000256" key="1">
    <source>
        <dbReference type="ARBA" id="ARBA00004826"/>
    </source>
</evidence>
<dbReference type="InterPro" id="IPR000086">
    <property type="entry name" value="NUDIX_hydrolase_dom"/>
</dbReference>
<keyword evidence="5 10" id="KW-0479">Metal-binding</keyword>
<evidence type="ECO:0000256" key="8">
    <source>
        <dbReference type="ARBA" id="ARBA00023229"/>
    </source>
</evidence>
<gene>
    <name evidence="10 12" type="primary">idi</name>
    <name evidence="12" type="ORF">N4S67_20795</name>
</gene>
<evidence type="ECO:0000256" key="5">
    <source>
        <dbReference type="ARBA" id="ARBA00022723"/>
    </source>
</evidence>
<feature type="binding site" evidence="10">
    <location>
        <position position="36"/>
    </location>
    <ligand>
        <name>Mn(2+)</name>
        <dbReference type="ChEBI" id="CHEBI:29035"/>
    </ligand>
</feature>
<dbReference type="Proteomes" id="UP001206639">
    <property type="component" value="Unassembled WGS sequence"/>
</dbReference>
<dbReference type="PROSITE" id="PS51462">
    <property type="entry name" value="NUDIX"/>
    <property type="match status" value="1"/>
</dbReference>
<keyword evidence="8 10" id="KW-0414">Isoprene biosynthesis</keyword>
<dbReference type="NCBIfam" id="TIGR02150">
    <property type="entry name" value="IPP_isom_1"/>
    <property type="match status" value="1"/>
</dbReference>
<reference evidence="13" key="1">
    <citation type="submission" date="2023-07" db="EMBL/GenBank/DDBJ databases">
        <authorList>
            <person name="Deng Y."/>
            <person name="Zhang Y.-Q."/>
        </authorList>
    </citation>
    <scope>NUCLEOTIDE SEQUENCE [LARGE SCALE GENOMIC DNA]</scope>
    <source>
        <strain evidence="13">CPCC 205710</strain>
    </source>
</reference>
<feature type="active site" evidence="10">
    <location>
        <position position="120"/>
    </location>
</feature>
<evidence type="ECO:0000256" key="3">
    <source>
        <dbReference type="ARBA" id="ARBA00012057"/>
    </source>
</evidence>
<proteinExistence type="inferred from homology"/>
<dbReference type="InterPro" id="IPR015797">
    <property type="entry name" value="NUDIX_hydrolase-like_dom_sf"/>
</dbReference>
<keyword evidence="9 10" id="KW-0413">Isomerase</keyword>
<feature type="binding site" evidence="10">
    <location>
        <position position="120"/>
    </location>
    <ligand>
        <name>Mn(2+)</name>
        <dbReference type="ChEBI" id="CHEBI:29035"/>
    </ligand>
</feature>
<feature type="binding site" evidence="10">
    <location>
        <position position="29"/>
    </location>
    <ligand>
        <name>Mn(2+)</name>
        <dbReference type="ChEBI" id="CHEBI:29035"/>
    </ligand>
</feature>
<comment type="pathway">
    <text evidence="1 10">Isoprenoid biosynthesis; dimethylallyl diphosphate biosynthesis; dimethylallyl diphosphate from isopentenyl diphosphate: step 1/1.</text>
</comment>
<dbReference type="SUPFAM" id="SSF55811">
    <property type="entry name" value="Nudix"/>
    <property type="match status" value="1"/>
</dbReference>
<dbReference type="RefSeq" id="WP_260994913.1">
    <property type="nucleotide sequence ID" value="NZ_JAODWD010000005.1"/>
</dbReference>
<evidence type="ECO:0000256" key="10">
    <source>
        <dbReference type="HAMAP-Rule" id="MF_00202"/>
    </source>
</evidence>
<evidence type="ECO:0000256" key="6">
    <source>
        <dbReference type="ARBA" id="ARBA00022842"/>
    </source>
</evidence>
<dbReference type="Gene3D" id="3.90.79.10">
    <property type="entry name" value="Nucleoside Triphosphate Pyrophosphohydrolase"/>
    <property type="match status" value="1"/>
</dbReference>
<comment type="catalytic activity">
    <reaction evidence="10">
        <text>isopentenyl diphosphate = dimethylallyl diphosphate</text>
        <dbReference type="Rhea" id="RHEA:23284"/>
        <dbReference type="ChEBI" id="CHEBI:57623"/>
        <dbReference type="ChEBI" id="CHEBI:128769"/>
        <dbReference type="EC" id="5.3.3.2"/>
    </reaction>
</comment>
<comment type="cofactor">
    <cofactor evidence="10">
        <name>Mn(2+)</name>
        <dbReference type="ChEBI" id="CHEBI:29035"/>
    </cofactor>
    <text evidence="10">Binds 1 Mn(2+) ion per subunit.</text>
</comment>